<organism evidence="2 3">
    <name type="scientific">Pristionchus mayeri</name>
    <dbReference type="NCBI Taxonomy" id="1317129"/>
    <lineage>
        <taxon>Eukaryota</taxon>
        <taxon>Metazoa</taxon>
        <taxon>Ecdysozoa</taxon>
        <taxon>Nematoda</taxon>
        <taxon>Chromadorea</taxon>
        <taxon>Rhabditida</taxon>
        <taxon>Rhabditina</taxon>
        <taxon>Diplogasteromorpha</taxon>
        <taxon>Diplogasteroidea</taxon>
        <taxon>Neodiplogasteridae</taxon>
        <taxon>Pristionchus</taxon>
    </lineage>
</organism>
<accession>A0AAN5C1W5</accession>
<proteinExistence type="predicted"/>
<dbReference type="EMBL" id="BTRK01000001">
    <property type="protein sequence ID" value="GMR33813.1"/>
    <property type="molecule type" value="Genomic_DNA"/>
</dbReference>
<dbReference type="AlphaFoldDB" id="A0AAN5C1W5"/>
<feature type="compositionally biased region" description="Low complexity" evidence="1">
    <location>
        <begin position="54"/>
        <end position="85"/>
    </location>
</feature>
<feature type="non-terminal residue" evidence="2">
    <location>
        <position position="106"/>
    </location>
</feature>
<evidence type="ECO:0000256" key="1">
    <source>
        <dbReference type="SAM" id="MobiDB-lite"/>
    </source>
</evidence>
<feature type="non-terminal residue" evidence="2">
    <location>
        <position position="1"/>
    </location>
</feature>
<feature type="region of interest" description="Disordered" evidence="1">
    <location>
        <begin position="44"/>
        <end position="106"/>
    </location>
</feature>
<gene>
    <name evidence="2" type="ORF">PMAYCL1PPCAC_04008</name>
</gene>
<comment type="caution">
    <text evidence="2">The sequence shown here is derived from an EMBL/GenBank/DDBJ whole genome shotgun (WGS) entry which is preliminary data.</text>
</comment>
<name>A0AAN5C1W5_9BILA</name>
<evidence type="ECO:0000313" key="2">
    <source>
        <dbReference type="EMBL" id="GMR33813.1"/>
    </source>
</evidence>
<dbReference type="Proteomes" id="UP001328107">
    <property type="component" value="Unassembled WGS sequence"/>
</dbReference>
<feature type="compositionally biased region" description="Basic residues" evidence="1">
    <location>
        <begin position="97"/>
        <end position="106"/>
    </location>
</feature>
<reference evidence="3" key="1">
    <citation type="submission" date="2022-10" db="EMBL/GenBank/DDBJ databases">
        <title>Genome assembly of Pristionchus species.</title>
        <authorList>
            <person name="Yoshida K."/>
            <person name="Sommer R.J."/>
        </authorList>
    </citation>
    <scope>NUCLEOTIDE SEQUENCE [LARGE SCALE GENOMIC DNA]</scope>
    <source>
        <strain evidence="3">RS5460</strain>
    </source>
</reference>
<sequence length="106" mass="11355">HTYGARSPCSSSFISCAPASLPFLPSAGAARFRVIAQWMMKKREMSERMKTKTMRTMRTTGCPSTKGTSVPSTGGSTSIGTITTHSGGGGVAELITRRRRMTKNPI</sequence>
<protein>
    <submittedName>
        <fullName evidence="2">Uncharacterized protein</fullName>
    </submittedName>
</protein>
<evidence type="ECO:0000313" key="3">
    <source>
        <dbReference type="Proteomes" id="UP001328107"/>
    </source>
</evidence>
<keyword evidence="3" id="KW-1185">Reference proteome</keyword>